<evidence type="ECO:0000313" key="4">
    <source>
        <dbReference type="Proteomes" id="UP000246464"/>
    </source>
</evidence>
<feature type="chain" id="PRO_5044582105" evidence="1">
    <location>
        <begin position="18"/>
        <end position="75"/>
    </location>
</feature>
<dbReference type="AlphaFoldDB" id="A0A2U9CF10"/>
<evidence type="ECO:0000313" key="2">
    <source>
        <dbReference type="EMBL" id="AWP14276.1"/>
    </source>
</evidence>
<accession>A0A2U9CF10</accession>
<feature type="signal peptide" evidence="1">
    <location>
        <begin position="1"/>
        <end position="17"/>
    </location>
</feature>
<dbReference type="KEGG" id="smau:118283959"/>
<dbReference type="Ensembl" id="ENSSMAT00000041789.1">
    <property type="protein sequence ID" value="ENSSMAP00000047348.1"/>
    <property type="gene ID" value="ENSSMAG00000031537.1"/>
</dbReference>
<name>A0A2U9CF10_SCOMX</name>
<dbReference type="GeneID" id="118283959"/>
<protein>
    <submittedName>
        <fullName evidence="2 3">Uncharacterized protein</fullName>
    </submittedName>
</protein>
<evidence type="ECO:0000313" key="3">
    <source>
        <dbReference type="Ensembl" id="ENSSMAP00000047348.1"/>
    </source>
</evidence>
<sequence>MPAVLILLRSLVIRLLSSRLAGSVARFLRRSLSTGAAHLGTALRHVWDRVRSQESKEAVLGCVLCILNMHKKVEN</sequence>
<dbReference type="RefSeq" id="XP_035462333.1">
    <property type="nucleotide sequence ID" value="XM_035606440.2"/>
</dbReference>
<reference evidence="2 4" key="1">
    <citation type="submission" date="2017-12" db="EMBL/GenBank/DDBJ databases">
        <title>Integrating genomic resources of turbot (Scophthalmus maximus) in depth evaluation of genetic and physical mapping variation across individuals.</title>
        <authorList>
            <person name="Martinez P."/>
        </authorList>
    </citation>
    <scope>NUCLEOTIDE SEQUENCE [LARGE SCALE GENOMIC DNA]</scope>
</reference>
<dbReference type="OrthoDB" id="8810453at2759"/>
<evidence type="ECO:0000256" key="1">
    <source>
        <dbReference type="SAM" id="SignalP"/>
    </source>
</evidence>
<reference evidence="3" key="2">
    <citation type="submission" date="2020-05" db="EMBL/GenBank/DDBJ databases">
        <authorList>
            <person name="Moser M."/>
        </authorList>
    </citation>
    <scope>NUCLEOTIDE SEQUENCE [LARGE SCALE GENOMIC DNA]</scope>
</reference>
<dbReference type="GeneTree" id="ENSGT00940000180095"/>
<dbReference type="Proteomes" id="UP000246464">
    <property type="component" value="Chromosome 15"/>
</dbReference>
<keyword evidence="4" id="KW-1185">Reference proteome</keyword>
<dbReference type="EMBL" id="CP026257">
    <property type="protein sequence ID" value="AWP14276.1"/>
    <property type="molecule type" value="Genomic_DNA"/>
</dbReference>
<dbReference type="InterPro" id="IPR039014">
    <property type="entry name" value="Myomixer"/>
</dbReference>
<reference evidence="3" key="4">
    <citation type="submission" date="2025-05" db="UniProtKB">
        <authorList>
            <consortium name="Ensembl"/>
        </authorList>
    </citation>
    <scope>IDENTIFICATION</scope>
</reference>
<gene>
    <name evidence="3" type="primary">LOC118283959</name>
    <name evidence="2" type="ORF">SMAX5B_016844</name>
</gene>
<dbReference type="CDD" id="cd20278">
    <property type="entry name" value="Minion"/>
    <property type="match status" value="1"/>
</dbReference>
<proteinExistence type="predicted"/>
<dbReference type="Pfam" id="PF21950">
    <property type="entry name" value="MINION"/>
    <property type="match status" value="1"/>
</dbReference>
<dbReference type="GO" id="GO:0060538">
    <property type="term" value="P:skeletal muscle organ development"/>
    <property type="evidence" value="ECO:0007669"/>
    <property type="project" value="InterPro"/>
</dbReference>
<dbReference type="Proteomes" id="UP000694558">
    <property type="component" value="Chromosome 15"/>
</dbReference>
<organism evidence="2 4">
    <name type="scientific">Scophthalmus maximus</name>
    <name type="common">Turbot</name>
    <name type="synonym">Psetta maxima</name>
    <dbReference type="NCBI Taxonomy" id="52904"/>
    <lineage>
        <taxon>Eukaryota</taxon>
        <taxon>Metazoa</taxon>
        <taxon>Chordata</taxon>
        <taxon>Craniata</taxon>
        <taxon>Vertebrata</taxon>
        <taxon>Euteleostomi</taxon>
        <taxon>Actinopterygii</taxon>
        <taxon>Neopterygii</taxon>
        <taxon>Teleostei</taxon>
        <taxon>Neoteleostei</taxon>
        <taxon>Acanthomorphata</taxon>
        <taxon>Carangaria</taxon>
        <taxon>Pleuronectiformes</taxon>
        <taxon>Pleuronectoidei</taxon>
        <taxon>Scophthalmidae</taxon>
        <taxon>Scophthalmus</taxon>
    </lineage>
</organism>
<keyword evidence="1" id="KW-0732">Signal</keyword>
<dbReference type="GO" id="GO:0007520">
    <property type="term" value="P:myoblast fusion"/>
    <property type="evidence" value="ECO:0007669"/>
    <property type="project" value="InterPro"/>
</dbReference>
<reference evidence="3" key="3">
    <citation type="submission" date="2023-05" db="EMBL/GenBank/DDBJ databases">
        <title>High-quality long-read genome of Scophthalmus maximus.</title>
        <authorList>
            <person name="Lien S."/>
            <person name="Martinez P."/>
        </authorList>
    </citation>
    <scope>NUCLEOTIDE SEQUENCE [LARGE SCALE GENOMIC DNA]</scope>
</reference>